<dbReference type="Gene3D" id="1.10.287.1350">
    <property type="match status" value="1"/>
</dbReference>
<proteinExistence type="predicted"/>
<dbReference type="RefSeq" id="WP_242710495.1">
    <property type="nucleotide sequence ID" value="NZ_JALDAX010000006.1"/>
</dbReference>
<keyword evidence="3" id="KW-0949">S-adenosyl-L-methionine</keyword>
<dbReference type="InterPro" id="IPR016461">
    <property type="entry name" value="COMT-like"/>
</dbReference>
<dbReference type="CDD" id="cd02440">
    <property type="entry name" value="AdoMet_MTases"/>
    <property type="match status" value="1"/>
</dbReference>
<dbReference type="InterPro" id="IPR012967">
    <property type="entry name" value="COMT_dimerisation"/>
</dbReference>
<evidence type="ECO:0000256" key="1">
    <source>
        <dbReference type="ARBA" id="ARBA00022603"/>
    </source>
</evidence>
<dbReference type="SUPFAM" id="SSF53335">
    <property type="entry name" value="S-adenosyl-L-methionine-dependent methyltransferases"/>
    <property type="match status" value="1"/>
</dbReference>
<evidence type="ECO:0000259" key="6">
    <source>
        <dbReference type="Pfam" id="PF08100"/>
    </source>
</evidence>
<accession>A0ABS9XIJ6</accession>
<feature type="domain" description="O-methyltransferase C-terminal" evidence="5">
    <location>
        <begin position="138"/>
        <end position="348"/>
    </location>
</feature>
<evidence type="ECO:0000256" key="2">
    <source>
        <dbReference type="ARBA" id="ARBA00022679"/>
    </source>
</evidence>
<dbReference type="Pfam" id="PF00891">
    <property type="entry name" value="Methyltransf_2"/>
    <property type="match status" value="1"/>
</dbReference>
<dbReference type="SUPFAM" id="SSF46785">
    <property type="entry name" value="Winged helix' DNA-binding domain"/>
    <property type="match status" value="1"/>
</dbReference>
<dbReference type="PROSITE" id="PS51683">
    <property type="entry name" value="SAM_OMT_II"/>
    <property type="match status" value="1"/>
</dbReference>
<sequence length="369" mass="38969">MTDATPDPTPDPEPKREPEPNRDREPRSAPTPEDRDAIMSTVFGHMEAQILGATVRLGIADSLGDRERDAADVAADLGTDPDATRRLLRALAGSGLAVEVRPGVFALTPRGALLRTDRPDSVAAFVAMFMDRTTVGAWSHLDDSVRTGRAAFDELYGTDFFDHLATHPALSRAFNAAMRQGTGASAHVLTTALDLAGATSVTDVGGGDGTLLAALLTGHPYLRGVLFETSQGAAEAGPLLTAAGVAGRCEVVTGDFFISVPSGSDVYLLKGVVKDWDDDRATTALATIRSAMPPDGRLLIIEVVMPETVDGSVPSVMYTGDLHLLTHVTGRERTEPEYRSLCARAGFSVPRVTHLPPPSPLSVIEAVPV</sequence>
<evidence type="ECO:0000256" key="4">
    <source>
        <dbReference type="SAM" id="MobiDB-lite"/>
    </source>
</evidence>
<evidence type="ECO:0000313" key="8">
    <source>
        <dbReference type="Proteomes" id="UP001165270"/>
    </source>
</evidence>
<evidence type="ECO:0000256" key="3">
    <source>
        <dbReference type="ARBA" id="ARBA00022691"/>
    </source>
</evidence>
<protein>
    <submittedName>
        <fullName evidence="7">Acetylserotonin O-methyltransferase</fullName>
    </submittedName>
</protein>
<comment type="caution">
    <text evidence="7">The sequence shown here is derived from an EMBL/GenBank/DDBJ whole genome shotgun (WGS) entry which is preliminary data.</text>
</comment>
<dbReference type="Proteomes" id="UP001165270">
    <property type="component" value="Unassembled WGS sequence"/>
</dbReference>
<dbReference type="InterPro" id="IPR036390">
    <property type="entry name" value="WH_DNA-bd_sf"/>
</dbReference>
<dbReference type="PANTHER" id="PTHR43712:SF2">
    <property type="entry name" value="O-METHYLTRANSFERASE CICE"/>
    <property type="match status" value="1"/>
</dbReference>
<feature type="compositionally biased region" description="Basic and acidic residues" evidence="4">
    <location>
        <begin position="12"/>
        <end position="35"/>
    </location>
</feature>
<evidence type="ECO:0000313" key="7">
    <source>
        <dbReference type="EMBL" id="MCI3241886.1"/>
    </source>
</evidence>
<dbReference type="InterPro" id="IPR029063">
    <property type="entry name" value="SAM-dependent_MTases_sf"/>
</dbReference>
<feature type="domain" description="O-methyltransferase dimerisation" evidence="6">
    <location>
        <begin position="39"/>
        <end position="114"/>
    </location>
</feature>
<dbReference type="PIRSF" id="PIRSF005739">
    <property type="entry name" value="O-mtase"/>
    <property type="match status" value="1"/>
</dbReference>
<organism evidence="7 8">
    <name type="scientific">Streptomyces spinosisporus</name>
    <dbReference type="NCBI Taxonomy" id="2927582"/>
    <lineage>
        <taxon>Bacteria</taxon>
        <taxon>Bacillati</taxon>
        <taxon>Actinomycetota</taxon>
        <taxon>Actinomycetes</taxon>
        <taxon>Kitasatosporales</taxon>
        <taxon>Streptomycetaceae</taxon>
        <taxon>Streptomyces</taxon>
    </lineage>
</organism>
<dbReference type="EMBL" id="JALDAX010000006">
    <property type="protein sequence ID" value="MCI3241886.1"/>
    <property type="molecule type" value="Genomic_DNA"/>
</dbReference>
<gene>
    <name evidence="7" type="ORF">MQN93_19385</name>
</gene>
<keyword evidence="2" id="KW-0808">Transferase</keyword>
<keyword evidence="8" id="KW-1185">Reference proteome</keyword>
<feature type="region of interest" description="Disordered" evidence="4">
    <location>
        <begin position="1"/>
        <end position="35"/>
    </location>
</feature>
<dbReference type="Gene3D" id="1.10.10.10">
    <property type="entry name" value="Winged helix-like DNA-binding domain superfamily/Winged helix DNA-binding domain"/>
    <property type="match status" value="1"/>
</dbReference>
<dbReference type="Pfam" id="PF08100">
    <property type="entry name" value="Dimerisation"/>
    <property type="match status" value="1"/>
</dbReference>
<dbReference type="PANTHER" id="PTHR43712">
    <property type="entry name" value="PUTATIVE (AFU_ORTHOLOGUE AFUA_4G14580)-RELATED"/>
    <property type="match status" value="1"/>
</dbReference>
<dbReference type="Gene3D" id="3.40.50.150">
    <property type="entry name" value="Vaccinia Virus protein VP39"/>
    <property type="match status" value="1"/>
</dbReference>
<name>A0ABS9XIJ6_9ACTN</name>
<evidence type="ECO:0000259" key="5">
    <source>
        <dbReference type="Pfam" id="PF00891"/>
    </source>
</evidence>
<dbReference type="InterPro" id="IPR001077">
    <property type="entry name" value="COMT_C"/>
</dbReference>
<keyword evidence="1" id="KW-0489">Methyltransferase</keyword>
<reference evidence="7" key="1">
    <citation type="submission" date="2022-03" db="EMBL/GenBank/DDBJ databases">
        <title>Streptomyces 7R015 and 7R016 isolated from Barleria lupulina in Thailand.</title>
        <authorList>
            <person name="Kanchanasin P."/>
            <person name="Phongsopitanun W."/>
            <person name="Tanasupawat S."/>
        </authorList>
    </citation>
    <scope>NUCLEOTIDE SEQUENCE</scope>
    <source>
        <strain evidence="7">7R016</strain>
    </source>
</reference>
<dbReference type="InterPro" id="IPR036388">
    <property type="entry name" value="WH-like_DNA-bd_sf"/>
</dbReference>